<dbReference type="Pfam" id="PF25593">
    <property type="entry name" value="GldD_lipo"/>
    <property type="match status" value="1"/>
</dbReference>
<sequence>MRKIFVWMFFMMLMMSCNEETLPKPKGYLSLNYPEKDYKKITVERPYSFDAATNSEIKNLPKQWLKVEYPELKASVDITYRPVKDNLRELLVEAEKLVYEHAVKADQISAPIEYVNDEKKVYGSLYQILGNAASQIQFHATDSSKNFIKGSLFFYTKPNYDSVLPAVDYIKKDMIKMMETLEWKK</sequence>
<organism evidence="1 2">
    <name type="scientific">Tenacibaculum holothuriorum</name>
    <dbReference type="NCBI Taxonomy" id="1635173"/>
    <lineage>
        <taxon>Bacteria</taxon>
        <taxon>Pseudomonadati</taxon>
        <taxon>Bacteroidota</taxon>
        <taxon>Flavobacteriia</taxon>
        <taxon>Flavobacteriales</taxon>
        <taxon>Flavobacteriaceae</taxon>
        <taxon>Tenacibaculum</taxon>
    </lineage>
</organism>
<evidence type="ECO:0000313" key="1">
    <source>
        <dbReference type="EMBL" id="OSY87063.1"/>
    </source>
</evidence>
<dbReference type="Proteomes" id="UP000194221">
    <property type="component" value="Unassembled WGS sequence"/>
</dbReference>
<dbReference type="InParanoid" id="A0A1Y2P9E4"/>
<protein>
    <submittedName>
        <fullName evidence="1">Gliding motility protein GldD</fullName>
    </submittedName>
</protein>
<evidence type="ECO:0000313" key="2">
    <source>
        <dbReference type="Proteomes" id="UP000194221"/>
    </source>
</evidence>
<reference evidence="1 2" key="1">
    <citation type="submission" date="2015-03" db="EMBL/GenBank/DDBJ databases">
        <title>Genome sequence of Tenacibaculum sp. S2-2, isolated from intestinal microbiota of sea cucumber, Apostichopus japonicas.</title>
        <authorList>
            <person name="Shao Z."/>
            <person name="Wang L."/>
            <person name="Li X."/>
        </authorList>
    </citation>
    <scope>NUCLEOTIDE SEQUENCE [LARGE SCALE GENOMIC DNA]</scope>
    <source>
        <strain evidence="1 2">S2-2</strain>
    </source>
</reference>
<dbReference type="STRING" id="1635173.WH52_13460"/>
<dbReference type="PROSITE" id="PS51257">
    <property type="entry name" value="PROKAR_LIPOPROTEIN"/>
    <property type="match status" value="1"/>
</dbReference>
<dbReference type="NCBIfam" id="TIGR03512">
    <property type="entry name" value="GldD_lipo"/>
    <property type="match status" value="1"/>
</dbReference>
<accession>A0A1Y2P9E4</accession>
<dbReference type="InterPro" id="IPR019850">
    <property type="entry name" value="GldD-like"/>
</dbReference>
<dbReference type="AlphaFoldDB" id="A0A1Y2P9E4"/>
<dbReference type="OrthoDB" id="679501at2"/>
<proteinExistence type="predicted"/>
<gene>
    <name evidence="1" type="ORF">WH52_13460</name>
</gene>
<comment type="caution">
    <text evidence="1">The sequence shown here is derived from an EMBL/GenBank/DDBJ whole genome shotgun (WGS) entry which is preliminary data.</text>
</comment>
<keyword evidence="2" id="KW-1185">Reference proteome</keyword>
<dbReference type="EMBL" id="LAPZ01000015">
    <property type="protein sequence ID" value="OSY87063.1"/>
    <property type="molecule type" value="Genomic_DNA"/>
</dbReference>
<name>A0A1Y2P9E4_9FLAO</name>
<dbReference type="RefSeq" id="WP_086031489.1">
    <property type="nucleotide sequence ID" value="NZ_LAPZ01000015.1"/>
</dbReference>